<evidence type="ECO:0000313" key="1">
    <source>
        <dbReference type="EMBL" id="ARF53283.1"/>
    </source>
</evidence>
<organism evidence="1 2">
    <name type="scientific">Streptomyces gilvosporeus</name>
    <dbReference type="NCBI Taxonomy" id="553510"/>
    <lineage>
        <taxon>Bacteria</taxon>
        <taxon>Bacillati</taxon>
        <taxon>Actinomycetota</taxon>
        <taxon>Actinomycetes</taxon>
        <taxon>Kitasatosporales</taxon>
        <taxon>Streptomycetaceae</taxon>
        <taxon>Streptomyces</taxon>
    </lineage>
</organism>
<sequence length="62" mass="6556">MGYAVAGALFAFLWTGGADEPAWVHASRSAFLLLSLPPILLPTNRRLAAAFLETTKPARASA</sequence>
<keyword evidence="2" id="KW-1185">Reference proteome</keyword>
<dbReference type="AlphaFoldDB" id="A0A1V0TK58"/>
<reference evidence="1 2" key="1">
    <citation type="submission" date="2017-04" db="EMBL/GenBank/DDBJ databases">
        <title>Complete Genome Sequence of Streptomyces gilvosporeus F607, a Capable Producer of Natamycin.</title>
        <authorList>
            <person name="Zong G."/>
            <person name="Zhong C."/>
            <person name="Fu J."/>
            <person name="Qin R."/>
            <person name="Cao G."/>
        </authorList>
    </citation>
    <scope>NUCLEOTIDE SEQUENCE [LARGE SCALE GENOMIC DNA]</scope>
    <source>
        <strain evidence="1 2">F607</strain>
    </source>
</reference>
<proteinExistence type="predicted"/>
<accession>A0A1V0TK58</accession>
<dbReference type="KEGG" id="sgv:B1H19_03090"/>
<name>A0A1V0TK58_9ACTN</name>
<dbReference type="EMBL" id="CP020569">
    <property type="protein sequence ID" value="ARF53283.1"/>
    <property type="molecule type" value="Genomic_DNA"/>
</dbReference>
<protein>
    <submittedName>
        <fullName evidence="1">Uncharacterized protein</fullName>
    </submittedName>
</protein>
<gene>
    <name evidence="1" type="ORF">B1H19_03090</name>
</gene>
<dbReference type="Proteomes" id="UP000192726">
    <property type="component" value="Chromosome"/>
</dbReference>
<evidence type="ECO:0000313" key="2">
    <source>
        <dbReference type="Proteomes" id="UP000192726"/>
    </source>
</evidence>